<evidence type="ECO:0000256" key="2">
    <source>
        <dbReference type="ARBA" id="ARBA00022857"/>
    </source>
</evidence>
<feature type="domain" description="GST N-terminal" evidence="4">
    <location>
        <begin position="191"/>
        <end position="264"/>
    </location>
</feature>
<dbReference type="Pfam" id="PF00106">
    <property type="entry name" value="adh_short"/>
    <property type="match status" value="1"/>
</dbReference>
<name>A0ABP0PVU2_9DINO</name>
<dbReference type="InterPro" id="IPR036282">
    <property type="entry name" value="Glutathione-S-Trfase_C_sf"/>
</dbReference>
<gene>
    <name evidence="5" type="ORF">SCF082_LOCUS38061</name>
</gene>
<dbReference type="PROSITE" id="PS00061">
    <property type="entry name" value="ADH_SHORT"/>
    <property type="match status" value="1"/>
</dbReference>
<dbReference type="InterPro" id="IPR002347">
    <property type="entry name" value="SDR_fam"/>
</dbReference>
<dbReference type="Gene3D" id="1.20.1050.10">
    <property type="match status" value="1"/>
</dbReference>
<evidence type="ECO:0000313" key="6">
    <source>
        <dbReference type="Proteomes" id="UP001642464"/>
    </source>
</evidence>
<accession>A0ABP0PVU2</accession>
<protein>
    <submittedName>
        <fullName evidence="5">Uncharacterized oxidoreductase SE_2036</fullName>
    </submittedName>
</protein>
<dbReference type="InterPro" id="IPR036291">
    <property type="entry name" value="NAD(P)-bd_dom_sf"/>
</dbReference>
<dbReference type="PANTHER" id="PTHR43391:SF14">
    <property type="entry name" value="DEHYDROGENASE_REDUCTASE SDR FAMILY PROTEIN 7-LIKE"/>
    <property type="match status" value="1"/>
</dbReference>
<dbReference type="PANTHER" id="PTHR43391">
    <property type="entry name" value="RETINOL DEHYDROGENASE-RELATED"/>
    <property type="match status" value="1"/>
</dbReference>
<dbReference type="Proteomes" id="UP001642464">
    <property type="component" value="Unassembled WGS sequence"/>
</dbReference>
<dbReference type="Pfam" id="PF13417">
    <property type="entry name" value="GST_N_3"/>
    <property type="match status" value="1"/>
</dbReference>
<sequence length="530" mass="59262">MDALFNCAGILTIGRFDEIPLARQNKIIEVNCQGIVNMTFAAMDALKAARGRVVSMASASAVAGIPMHATYAATKAFVYSMTEAWRSEFASEGVRFADVSVSYVKTNMTDSQSFDEGLFAEKKKFHSTNDVAATVWHAVHNMGVFNEHFYVGNCGLDFRLAWFSRFLGLHVHTSEIAKVAGPRYREMLKIIGADGSPYSLKVRAAFRSMHAPHVWARMWEEGNDWSKFDKLKAKVIPVVVRPDGTYTNDSTPLLQELDAEHAEPGRSIFPSNAGTRFISLLLEDFFDEWMTKVMFEGRFHTPEDAFFGAAWQVWQDPGNCVNPELRDQAPQYFADRQRERRDTVVGCSDWGVMEHTMRETCRIIQESVFAGEAFILGDAPTVADFALYGQMAQWIFDPLPAPICYETPAAVSWVRRIDDLSGFKAPSGSLDVKPGDLPAATQAFLTLCGKTYLPFLLENDRCVANNSDMLEVSILGGKAVHKQRPFKYQQRCLRILREEFAKLSGQDLEDVSALLRRTGCADAFLASPKL</sequence>
<dbReference type="SUPFAM" id="SSF51735">
    <property type="entry name" value="NAD(P)-binding Rossmann-fold domains"/>
    <property type="match status" value="1"/>
</dbReference>
<dbReference type="InterPro" id="IPR004045">
    <property type="entry name" value="Glutathione_S-Trfase_N"/>
</dbReference>
<evidence type="ECO:0000259" key="4">
    <source>
        <dbReference type="Pfam" id="PF13417"/>
    </source>
</evidence>
<evidence type="ECO:0000313" key="5">
    <source>
        <dbReference type="EMBL" id="CAK9079762.1"/>
    </source>
</evidence>
<proteinExistence type="inferred from homology"/>
<evidence type="ECO:0000256" key="1">
    <source>
        <dbReference type="ARBA" id="ARBA00006484"/>
    </source>
</evidence>
<evidence type="ECO:0000256" key="3">
    <source>
        <dbReference type="ARBA" id="ARBA00023002"/>
    </source>
</evidence>
<comment type="similarity">
    <text evidence="1">Belongs to the short-chain dehydrogenases/reductases (SDR) family.</text>
</comment>
<dbReference type="SUPFAM" id="SSF47616">
    <property type="entry name" value="GST C-terminal domain-like"/>
    <property type="match status" value="1"/>
</dbReference>
<keyword evidence="6" id="KW-1185">Reference proteome</keyword>
<dbReference type="InterPro" id="IPR036249">
    <property type="entry name" value="Thioredoxin-like_sf"/>
</dbReference>
<dbReference type="EMBL" id="CAXAMM010038644">
    <property type="protein sequence ID" value="CAK9079762.1"/>
    <property type="molecule type" value="Genomic_DNA"/>
</dbReference>
<dbReference type="InterPro" id="IPR020904">
    <property type="entry name" value="Sc_DH/Rdtase_CS"/>
</dbReference>
<keyword evidence="2" id="KW-0521">NADP</keyword>
<keyword evidence="3" id="KW-0560">Oxidoreductase</keyword>
<comment type="caution">
    <text evidence="5">The sequence shown here is derived from an EMBL/GenBank/DDBJ whole genome shotgun (WGS) entry which is preliminary data.</text>
</comment>
<reference evidence="5 6" key="1">
    <citation type="submission" date="2024-02" db="EMBL/GenBank/DDBJ databases">
        <authorList>
            <person name="Chen Y."/>
            <person name="Shah S."/>
            <person name="Dougan E. K."/>
            <person name="Thang M."/>
            <person name="Chan C."/>
        </authorList>
    </citation>
    <scope>NUCLEOTIDE SEQUENCE [LARGE SCALE GENOMIC DNA]</scope>
</reference>
<dbReference type="SUPFAM" id="SSF52833">
    <property type="entry name" value="Thioredoxin-like"/>
    <property type="match status" value="1"/>
</dbReference>
<dbReference type="Gene3D" id="3.40.30.10">
    <property type="entry name" value="Glutaredoxin"/>
    <property type="match status" value="1"/>
</dbReference>
<organism evidence="5 6">
    <name type="scientific">Durusdinium trenchii</name>
    <dbReference type="NCBI Taxonomy" id="1381693"/>
    <lineage>
        <taxon>Eukaryota</taxon>
        <taxon>Sar</taxon>
        <taxon>Alveolata</taxon>
        <taxon>Dinophyceae</taxon>
        <taxon>Suessiales</taxon>
        <taxon>Symbiodiniaceae</taxon>
        <taxon>Durusdinium</taxon>
    </lineage>
</organism>
<dbReference type="Gene3D" id="3.40.50.720">
    <property type="entry name" value="NAD(P)-binding Rossmann-like Domain"/>
    <property type="match status" value="1"/>
</dbReference>
<dbReference type="PRINTS" id="PR00081">
    <property type="entry name" value="GDHRDH"/>
</dbReference>